<evidence type="ECO:0000313" key="2">
    <source>
        <dbReference type="EMBL" id="EJT52858.1"/>
    </source>
</evidence>
<dbReference type="VEuPathDB" id="FungiDB:A1Q1_00763"/>
<gene>
    <name evidence="2" type="ORF">A1Q1_00763</name>
</gene>
<protein>
    <submittedName>
        <fullName evidence="2">AT hook motif family protein</fullName>
    </submittedName>
</protein>
<feature type="compositionally biased region" description="Basic and acidic residues" evidence="1">
    <location>
        <begin position="117"/>
        <end position="139"/>
    </location>
</feature>
<sequence>MPVEHDFEDDVFSASDDDDSDVEDSVMKERSAKHAEYCARVKKSTTIAGTYVIDCPEIENGWDDVSDLQLSIASTPLAGFYQATFNFGIYEGVMMLSADRKALSYFSEEKLRDLETADEVAKADQKQSVNGHHERKDNDGISLGTKRKADDAEDRRPSKAAKTESAPESSASAPLSLYLCMRTCETGTGEIDPDPSMGRITFNDALTTFTGTADIGCVGRNVPLRGRKISDNVENQARWEDYGHAAAEAACNSRWH</sequence>
<dbReference type="EMBL" id="ALBS01000013">
    <property type="protein sequence ID" value="EJT52858.1"/>
    <property type="molecule type" value="Genomic_DNA"/>
</dbReference>
<dbReference type="GeneID" id="25984277"/>
<dbReference type="RefSeq" id="XP_014183932.1">
    <property type="nucleotide sequence ID" value="XM_014328457.1"/>
</dbReference>
<accession>J5RIM7</accession>
<organism evidence="2 3">
    <name type="scientific">Trichosporon asahii var. asahii (strain ATCC 90039 / CBS 2479 / JCM 2466 / KCTC 7840 / NBRC 103889/ NCYC 2677 / UAMH 7654)</name>
    <name type="common">Yeast</name>
    <dbReference type="NCBI Taxonomy" id="1186058"/>
    <lineage>
        <taxon>Eukaryota</taxon>
        <taxon>Fungi</taxon>
        <taxon>Dikarya</taxon>
        <taxon>Basidiomycota</taxon>
        <taxon>Agaricomycotina</taxon>
        <taxon>Tremellomycetes</taxon>
        <taxon>Trichosporonales</taxon>
        <taxon>Trichosporonaceae</taxon>
        <taxon>Trichosporon</taxon>
    </lineage>
</organism>
<evidence type="ECO:0000256" key="1">
    <source>
        <dbReference type="SAM" id="MobiDB-lite"/>
    </source>
</evidence>
<feature type="region of interest" description="Disordered" evidence="1">
    <location>
        <begin position="117"/>
        <end position="170"/>
    </location>
</feature>
<dbReference type="AlphaFoldDB" id="J5RIM7"/>
<name>J5RIM7_TRIAS</name>
<feature type="compositionally biased region" description="Acidic residues" evidence="1">
    <location>
        <begin position="1"/>
        <end position="24"/>
    </location>
</feature>
<dbReference type="HOGENOM" id="CLU_1112004_0_0_1"/>
<reference evidence="2 3" key="1">
    <citation type="journal article" date="2012" name="Eukaryot. Cell">
        <title>Draft genome sequence of CBS 2479, the standard type strain of Trichosporon asahii.</title>
        <authorList>
            <person name="Yang R.Y."/>
            <person name="Li H.T."/>
            <person name="Zhu H."/>
            <person name="Zhou G.P."/>
            <person name="Wang M."/>
            <person name="Wang L."/>
        </authorList>
    </citation>
    <scope>NUCLEOTIDE SEQUENCE [LARGE SCALE GENOMIC DNA]</scope>
    <source>
        <strain evidence="3">ATCC 90039 / CBS 2479 / JCM 2466 / KCTC 7840 / NCYC 2677 / UAMH 7654</strain>
    </source>
</reference>
<dbReference type="Proteomes" id="UP000002748">
    <property type="component" value="Unassembled WGS sequence"/>
</dbReference>
<comment type="caution">
    <text evidence="2">The sequence shown here is derived from an EMBL/GenBank/DDBJ whole genome shotgun (WGS) entry which is preliminary data.</text>
</comment>
<feature type="region of interest" description="Disordered" evidence="1">
    <location>
        <begin position="1"/>
        <end position="25"/>
    </location>
</feature>
<proteinExistence type="predicted"/>
<dbReference type="KEGG" id="tasa:A1Q1_00763"/>
<evidence type="ECO:0000313" key="3">
    <source>
        <dbReference type="Proteomes" id="UP000002748"/>
    </source>
</evidence>
<dbReference type="OrthoDB" id="4630416at2759"/>
<feature type="compositionally biased region" description="Basic and acidic residues" evidence="1">
    <location>
        <begin position="147"/>
        <end position="157"/>
    </location>
</feature>